<name>A0ACB8R7X2_9AGAM</name>
<organism evidence="1 2">
    <name type="scientific">Auriscalpium vulgare</name>
    <dbReference type="NCBI Taxonomy" id="40419"/>
    <lineage>
        <taxon>Eukaryota</taxon>
        <taxon>Fungi</taxon>
        <taxon>Dikarya</taxon>
        <taxon>Basidiomycota</taxon>
        <taxon>Agaricomycotina</taxon>
        <taxon>Agaricomycetes</taxon>
        <taxon>Russulales</taxon>
        <taxon>Auriscalpiaceae</taxon>
        <taxon>Auriscalpium</taxon>
    </lineage>
</organism>
<keyword evidence="2" id="KW-1185">Reference proteome</keyword>
<sequence length="710" mass="77986">MSLPMLVNGADCGPINPLQGLAKTLDQDRGLQQDHFSAGRAGPSREAFRSEHAAASPGFAQDAAHFFSGNAAPPLRAGPAPYDVAALRDALPAPALSMAMNQQHIRQQRPAAAAGQPQVSWAADFLVQVPKAAAGPSLRVESARVDGPPGQVEQKLGVFTPPRQMYPAQMPMFSMNQVPQMRTQHTPQPVQLDQNLLERAFLSHEPMVQDQAHPARSEDADELARTAGLVVESVTHEQNPKFKNSQFLSLMRGLRDRTFKNSQFLSLMRGLRDRTVVVEGNDMVTSAPTSRAGAASDAKGKGRQMEPEVPLSRPLFVPRPPPSTLTTVPRAASPVAQSSRAAVEEDPNDAYFREDNEDYIAYWNARHAPHTASGQASHSGAVAEWEHLQEDWDAFEASTTGVRPVSVYTFQSGNPYLVGDRTRTHTLHGGEQRPQSFFESVLQLEATVQSEPTNSRAWYELGVKQQENEREKQAIQALRRAIKLDPAHLPSWLALAISQTNEGNRQGTYDALREWIGRNDRYRPAVDAYSAGAGGIDSFEALIGCLIAMARSEAGGEVDADIQIALAVLLNTNEDYAKAQDCFRAALSVRPEDWLLYNRVGATLANSGQAEQAISYYYRALEINPAYIRARFNLGISCINLRRYDEAAQHILDALVLQDSDRVRGSNDTRGVISTALWDSLKTTCLHMQRIDLAAMCDRQDLEGIRVQLA</sequence>
<gene>
    <name evidence="1" type="ORF">FA95DRAFT_1612132</name>
</gene>
<protein>
    <submittedName>
        <fullName evidence="1">TPR-like protein</fullName>
    </submittedName>
</protein>
<evidence type="ECO:0000313" key="2">
    <source>
        <dbReference type="Proteomes" id="UP000814033"/>
    </source>
</evidence>
<dbReference type="Proteomes" id="UP000814033">
    <property type="component" value="Unassembled WGS sequence"/>
</dbReference>
<reference evidence="1" key="1">
    <citation type="submission" date="2021-02" db="EMBL/GenBank/DDBJ databases">
        <authorList>
            <consortium name="DOE Joint Genome Institute"/>
            <person name="Ahrendt S."/>
            <person name="Looney B.P."/>
            <person name="Miyauchi S."/>
            <person name="Morin E."/>
            <person name="Drula E."/>
            <person name="Courty P.E."/>
            <person name="Chicoki N."/>
            <person name="Fauchery L."/>
            <person name="Kohler A."/>
            <person name="Kuo A."/>
            <person name="Labutti K."/>
            <person name="Pangilinan J."/>
            <person name="Lipzen A."/>
            <person name="Riley R."/>
            <person name="Andreopoulos W."/>
            <person name="He G."/>
            <person name="Johnson J."/>
            <person name="Barry K.W."/>
            <person name="Grigoriev I.V."/>
            <person name="Nagy L."/>
            <person name="Hibbett D."/>
            <person name="Henrissat B."/>
            <person name="Matheny P.B."/>
            <person name="Labbe J."/>
            <person name="Martin F."/>
        </authorList>
    </citation>
    <scope>NUCLEOTIDE SEQUENCE</scope>
    <source>
        <strain evidence="1">FP105234-sp</strain>
    </source>
</reference>
<accession>A0ACB8R7X2</accession>
<evidence type="ECO:0000313" key="1">
    <source>
        <dbReference type="EMBL" id="KAI0040007.1"/>
    </source>
</evidence>
<dbReference type="EMBL" id="MU276238">
    <property type="protein sequence ID" value="KAI0040007.1"/>
    <property type="molecule type" value="Genomic_DNA"/>
</dbReference>
<reference evidence="1" key="2">
    <citation type="journal article" date="2022" name="New Phytol.">
        <title>Evolutionary transition to the ectomycorrhizal habit in the genomes of a hyperdiverse lineage of mushroom-forming fungi.</title>
        <authorList>
            <person name="Looney B."/>
            <person name="Miyauchi S."/>
            <person name="Morin E."/>
            <person name="Drula E."/>
            <person name="Courty P.E."/>
            <person name="Kohler A."/>
            <person name="Kuo A."/>
            <person name="LaButti K."/>
            <person name="Pangilinan J."/>
            <person name="Lipzen A."/>
            <person name="Riley R."/>
            <person name="Andreopoulos W."/>
            <person name="He G."/>
            <person name="Johnson J."/>
            <person name="Nolan M."/>
            <person name="Tritt A."/>
            <person name="Barry K.W."/>
            <person name="Grigoriev I.V."/>
            <person name="Nagy L.G."/>
            <person name="Hibbett D."/>
            <person name="Henrissat B."/>
            <person name="Matheny P.B."/>
            <person name="Labbe J."/>
            <person name="Martin F.M."/>
        </authorList>
    </citation>
    <scope>NUCLEOTIDE SEQUENCE</scope>
    <source>
        <strain evidence="1">FP105234-sp</strain>
    </source>
</reference>
<proteinExistence type="predicted"/>
<comment type="caution">
    <text evidence="1">The sequence shown here is derived from an EMBL/GenBank/DDBJ whole genome shotgun (WGS) entry which is preliminary data.</text>
</comment>